<evidence type="ECO:0000259" key="1">
    <source>
        <dbReference type="Pfam" id="PF04112"/>
    </source>
</evidence>
<protein>
    <submittedName>
        <fullName evidence="2">N-alpha-acetyltransferase 35, NatC auxiliary subunit</fullName>
    </submittedName>
</protein>
<dbReference type="EMBL" id="LSSM01001273">
    <property type="protein sequence ID" value="OMJ26935.1"/>
    <property type="molecule type" value="Genomic_DNA"/>
</dbReference>
<organism evidence="2 3">
    <name type="scientific">Smittium culicis</name>
    <dbReference type="NCBI Taxonomy" id="133412"/>
    <lineage>
        <taxon>Eukaryota</taxon>
        <taxon>Fungi</taxon>
        <taxon>Fungi incertae sedis</taxon>
        <taxon>Zoopagomycota</taxon>
        <taxon>Kickxellomycotina</taxon>
        <taxon>Harpellomycetes</taxon>
        <taxon>Harpellales</taxon>
        <taxon>Legeriomycetaceae</taxon>
        <taxon>Smittium</taxon>
    </lineage>
</organism>
<dbReference type="Proteomes" id="UP000187429">
    <property type="component" value="Unassembled WGS sequence"/>
</dbReference>
<dbReference type="OrthoDB" id="269405at2759"/>
<gene>
    <name evidence="2" type="ORF">AYI69_g3647</name>
</gene>
<dbReference type="Pfam" id="PF04112">
    <property type="entry name" value="Mak10"/>
    <property type="match status" value="1"/>
</dbReference>
<feature type="domain" description="NAA35-like N-terminal" evidence="1">
    <location>
        <begin position="25"/>
        <end position="87"/>
    </location>
</feature>
<name>A0A1R1YJG0_9FUNG</name>
<evidence type="ECO:0000313" key="3">
    <source>
        <dbReference type="Proteomes" id="UP000187429"/>
    </source>
</evidence>
<reference evidence="3" key="1">
    <citation type="submission" date="2017-01" db="EMBL/GenBank/DDBJ databases">
        <authorList>
            <person name="Wang Y."/>
            <person name="White M."/>
            <person name="Kvist S."/>
            <person name="Moncalvo J.-M."/>
        </authorList>
    </citation>
    <scope>NUCLEOTIDE SEQUENCE [LARGE SCALE GENOMIC DNA]</scope>
    <source>
        <strain evidence="3">ID-206-W2</strain>
    </source>
</reference>
<dbReference type="PANTHER" id="PTHR21373:SF0">
    <property type="entry name" value="N-ALPHA-ACETYLTRANSFERASE 35, NATC AUXILIARY SUBUNIT"/>
    <property type="match status" value="1"/>
</dbReference>
<dbReference type="GO" id="GO:0031417">
    <property type="term" value="C:NatC complex"/>
    <property type="evidence" value="ECO:0007669"/>
    <property type="project" value="InterPro"/>
</dbReference>
<dbReference type="AlphaFoldDB" id="A0A1R1YJG0"/>
<keyword evidence="3" id="KW-1185">Reference proteome</keyword>
<sequence length="87" mass="10190">MDDFNDYNWIDITDLVKESTGALFPGQMIRNKNFTLFDSMAALEIMNSKMDTGYVDPEFKDEMFSIDTEINLEQTIYIIDELFKLEV</sequence>
<comment type="caution">
    <text evidence="2">The sequence shown here is derived from an EMBL/GenBank/DDBJ whole genome shotgun (WGS) entry which is preliminary data.</text>
</comment>
<dbReference type="PANTHER" id="PTHR21373">
    <property type="entry name" value="GLUCOSE REPRESSIBLE PROTEIN MAK10"/>
    <property type="match status" value="1"/>
</dbReference>
<dbReference type="InterPro" id="IPR057983">
    <property type="entry name" value="NAA35-like_N"/>
</dbReference>
<evidence type="ECO:0000313" key="2">
    <source>
        <dbReference type="EMBL" id="OMJ26935.1"/>
    </source>
</evidence>
<proteinExistence type="predicted"/>
<dbReference type="GO" id="GO:0016740">
    <property type="term" value="F:transferase activity"/>
    <property type="evidence" value="ECO:0007669"/>
    <property type="project" value="UniProtKB-KW"/>
</dbReference>
<keyword evidence="2" id="KW-0808">Transferase</keyword>
<accession>A0A1R1YJG0</accession>
<dbReference type="InterPro" id="IPR007244">
    <property type="entry name" value="Naa35_N"/>
</dbReference>